<reference evidence="4 5" key="1">
    <citation type="submission" date="2020-08" db="EMBL/GenBank/DDBJ databases">
        <title>Genomic Encyclopedia of Type Strains, Phase IV (KMG-IV): sequencing the most valuable type-strain genomes for metagenomic binning, comparative biology and taxonomic classification.</title>
        <authorList>
            <person name="Goeker M."/>
        </authorList>
    </citation>
    <scope>NUCLEOTIDE SEQUENCE [LARGE SCALE GENOMIC DNA]</scope>
    <source>
        <strain evidence="4 5">YC6723</strain>
    </source>
</reference>
<dbReference type="InterPro" id="IPR036423">
    <property type="entry name" value="SOD-like_Cu/Zn_dom_sf"/>
</dbReference>
<protein>
    <submittedName>
        <fullName evidence="4">Cu-Zn family superoxide dismutase</fullName>
        <ecNumber evidence="4">1.15.1.1</ecNumber>
    </submittedName>
</protein>
<evidence type="ECO:0000313" key="5">
    <source>
        <dbReference type="Proteomes" id="UP000529795"/>
    </source>
</evidence>
<proteinExistence type="inferred from homology"/>
<dbReference type="RefSeq" id="WP_183985536.1">
    <property type="nucleotide sequence ID" value="NZ_JACIEV010000007.1"/>
</dbReference>
<dbReference type="EMBL" id="JACIEV010000007">
    <property type="protein sequence ID" value="MBB4154736.1"/>
    <property type="molecule type" value="Genomic_DNA"/>
</dbReference>
<accession>A0A840FEU0</accession>
<evidence type="ECO:0000256" key="1">
    <source>
        <dbReference type="ARBA" id="ARBA00010457"/>
    </source>
</evidence>
<dbReference type="GO" id="GO:0005507">
    <property type="term" value="F:copper ion binding"/>
    <property type="evidence" value="ECO:0007669"/>
    <property type="project" value="InterPro"/>
</dbReference>
<dbReference type="GO" id="GO:0004784">
    <property type="term" value="F:superoxide dismutase activity"/>
    <property type="evidence" value="ECO:0007669"/>
    <property type="project" value="UniProtKB-EC"/>
</dbReference>
<name>A0A840FEU0_9SPHN</name>
<sequence length="179" mass="17762">MRATTGIIMLCTAALALGACTRDGGSMRGATPAGQSASAMIRTAAGADAGKATATDVEGGVRYTLDVRDMPAGTHGAHIHMVGQCDAPDFTTAGGHWNPTTMQHGSMNPRGPHAGDLPNLIVGTDGRGTLAVTVPGQTVAGLLDADGSSIIVHAGADDLKTDPSGNSGGRIACGVFRAG</sequence>
<evidence type="ECO:0000313" key="4">
    <source>
        <dbReference type="EMBL" id="MBB4154736.1"/>
    </source>
</evidence>
<dbReference type="InterPro" id="IPR024134">
    <property type="entry name" value="SOD_Cu/Zn_/chaperone"/>
</dbReference>
<dbReference type="PROSITE" id="PS51257">
    <property type="entry name" value="PROKAR_LIPOPROTEIN"/>
    <property type="match status" value="1"/>
</dbReference>
<dbReference type="InterPro" id="IPR001424">
    <property type="entry name" value="SOD_Cu_Zn_dom"/>
</dbReference>
<comment type="similarity">
    <text evidence="1">Belongs to the Cu-Zn superoxide dismutase family.</text>
</comment>
<gene>
    <name evidence="4" type="ORF">GGQ80_002652</name>
</gene>
<dbReference type="CDD" id="cd00305">
    <property type="entry name" value="Cu-Zn_Superoxide_Dismutase"/>
    <property type="match status" value="1"/>
</dbReference>
<dbReference type="Pfam" id="PF00080">
    <property type="entry name" value="Sod_Cu"/>
    <property type="match status" value="1"/>
</dbReference>
<dbReference type="SUPFAM" id="SSF49329">
    <property type="entry name" value="Cu,Zn superoxide dismutase-like"/>
    <property type="match status" value="1"/>
</dbReference>
<comment type="caution">
    <text evidence="4">The sequence shown here is derived from an EMBL/GenBank/DDBJ whole genome shotgun (WGS) entry which is preliminary data.</text>
</comment>
<dbReference type="PANTHER" id="PTHR10003">
    <property type="entry name" value="SUPEROXIDE DISMUTASE CU-ZN -RELATED"/>
    <property type="match status" value="1"/>
</dbReference>
<dbReference type="Gene3D" id="2.60.40.200">
    <property type="entry name" value="Superoxide dismutase, copper/zinc binding domain"/>
    <property type="match status" value="1"/>
</dbReference>
<evidence type="ECO:0000256" key="2">
    <source>
        <dbReference type="SAM" id="SignalP"/>
    </source>
</evidence>
<dbReference type="EC" id="1.15.1.1" evidence="4"/>
<keyword evidence="4" id="KW-0560">Oxidoreductase</keyword>
<feature type="domain" description="Superoxide dismutase copper/zinc binding" evidence="3">
    <location>
        <begin position="50"/>
        <end position="175"/>
    </location>
</feature>
<feature type="chain" id="PRO_5032296503" evidence="2">
    <location>
        <begin position="19"/>
        <end position="179"/>
    </location>
</feature>
<dbReference type="AlphaFoldDB" id="A0A840FEU0"/>
<dbReference type="Proteomes" id="UP000529795">
    <property type="component" value="Unassembled WGS sequence"/>
</dbReference>
<feature type="signal peptide" evidence="2">
    <location>
        <begin position="1"/>
        <end position="18"/>
    </location>
</feature>
<evidence type="ECO:0000259" key="3">
    <source>
        <dbReference type="Pfam" id="PF00080"/>
    </source>
</evidence>
<keyword evidence="5" id="KW-1185">Reference proteome</keyword>
<keyword evidence="2" id="KW-0732">Signal</keyword>
<organism evidence="4 5">
    <name type="scientific">Sphingomonas jinjuensis</name>
    <dbReference type="NCBI Taxonomy" id="535907"/>
    <lineage>
        <taxon>Bacteria</taxon>
        <taxon>Pseudomonadati</taxon>
        <taxon>Pseudomonadota</taxon>
        <taxon>Alphaproteobacteria</taxon>
        <taxon>Sphingomonadales</taxon>
        <taxon>Sphingomonadaceae</taxon>
        <taxon>Sphingomonas</taxon>
    </lineage>
</organism>